<dbReference type="SUPFAM" id="SSF51230">
    <property type="entry name" value="Single hybrid motif"/>
    <property type="match status" value="1"/>
</dbReference>
<accession>A0A176XFK3</accession>
<dbReference type="InterPro" id="IPR003016">
    <property type="entry name" value="2-oxoA_DH_lipoyl-BS"/>
</dbReference>
<evidence type="ECO:0000313" key="8">
    <source>
        <dbReference type="Proteomes" id="UP000077098"/>
    </source>
</evidence>
<dbReference type="GO" id="GO:0016407">
    <property type="term" value="F:acetyltransferase activity"/>
    <property type="evidence" value="ECO:0007669"/>
    <property type="project" value="TreeGrafter"/>
</dbReference>
<dbReference type="InterPro" id="IPR000089">
    <property type="entry name" value="Biotin_lipoyl"/>
</dbReference>
<dbReference type="GO" id="GO:0031405">
    <property type="term" value="F:lipoic acid binding"/>
    <property type="evidence" value="ECO:0007669"/>
    <property type="project" value="TreeGrafter"/>
</dbReference>
<name>A0A176XFK3_AGRTU</name>
<feature type="domain" description="Lipoyl-binding" evidence="6">
    <location>
        <begin position="2"/>
        <end position="77"/>
    </location>
</feature>
<dbReference type="AlphaFoldDB" id="A0A176XFK3"/>
<evidence type="ECO:0000256" key="2">
    <source>
        <dbReference type="ARBA" id="ARBA00011484"/>
    </source>
</evidence>
<evidence type="ECO:0000259" key="6">
    <source>
        <dbReference type="PROSITE" id="PS50968"/>
    </source>
</evidence>
<evidence type="ECO:0000256" key="5">
    <source>
        <dbReference type="ARBA" id="ARBA00023315"/>
    </source>
</evidence>
<dbReference type="PROSITE" id="PS00189">
    <property type="entry name" value="LIPOYL"/>
    <property type="match status" value="1"/>
</dbReference>
<dbReference type="EMBL" id="LXPS01000007">
    <property type="protein sequence ID" value="OAE48206.1"/>
    <property type="molecule type" value="Genomic_DNA"/>
</dbReference>
<reference evidence="7 8" key="1">
    <citation type="submission" date="2016-05" db="EMBL/GenBank/DDBJ databases">
        <authorList>
            <person name="Lavstsen T."/>
            <person name="Jespersen J.S."/>
        </authorList>
    </citation>
    <scope>NUCLEOTIDE SEQUENCE [LARGE SCALE GENOMIC DNA]</scope>
    <source>
        <strain evidence="7 8">KCJ1736</strain>
    </source>
</reference>
<dbReference type="CDD" id="cd06849">
    <property type="entry name" value="lipoyl_domain"/>
    <property type="match status" value="1"/>
</dbReference>
<evidence type="ECO:0000313" key="7">
    <source>
        <dbReference type="EMBL" id="OAE48206.1"/>
    </source>
</evidence>
<evidence type="ECO:0000256" key="4">
    <source>
        <dbReference type="ARBA" id="ARBA00022823"/>
    </source>
</evidence>
<dbReference type="PROSITE" id="PS50968">
    <property type="entry name" value="BIOTINYL_LIPOYL"/>
    <property type="match status" value="1"/>
</dbReference>
<keyword evidence="4" id="KW-0450">Lipoyl</keyword>
<dbReference type="Gene3D" id="2.40.50.100">
    <property type="match status" value="1"/>
</dbReference>
<dbReference type="PANTHER" id="PTHR43178:SF5">
    <property type="entry name" value="LIPOAMIDE ACYLTRANSFERASE COMPONENT OF BRANCHED-CHAIN ALPHA-KETO ACID DEHYDROGENASE COMPLEX, MITOCHONDRIAL"/>
    <property type="match status" value="1"/>
</dbReference>
<dbReference type="PANTHER" id="PTHR43178">
    <property type="entry name" value="DIHYDROLIPOAMIDE ACETYLTRANSFERASE COMPONENT OF PYRUVATE DEHYDROGENASE COMPLEX"/>
    <property type="match status" value="1"/>
</dbReference>
<gene>
    <name evidence="7" type="ORF">A7J57_22655</name>
</gene>
<evidence type="ECO:0000256" key="3">
    <source>
        <dbReference type="ARBA" id="ARBA00022679"/>
    </source>
</evidence>
<evidence type="ECO:0000256" key="1">
    <source>
        <dbReference type="ARBA" id="ARBA00001938"/>
    </source>
</evidence>
<dbReference type="InterPro" id="IPR050743">
    <property type="entry name" value="2-oxoacid_DH_E2_comp"/>
</dbReference>
<dbReference type="Proteomes" id="UP000077098">
    <property type="component" value="Unassembled WGS sequence"/>
</dbReference>
<comment type="caution">
    <text evidence="7">The sequence shown here is derived from an EMBL/GenBank/DDBJ whole genome shotgun (WGS) entry which is preliminary data.</text>
</comment>
<dbReference type="GO" id="GO:0005737">
    <property type="term" value="C:cytoplasm"/>
    <property type="evidence" value="ECO:0007669"/>
    <property type="project" value="TreeGrafter"/>
</dbReference>
<comment type="subunit">
    <text evidence="2">Forms a 24-polypeptide structural core with octahedral symmetry.</text>
</comment>
<keyword evidence="5" id="KW-0012">Acyltransferase</keyword>
<dbReference type="InterPro" id="IPR011053">
    <property type="entry name" value="Single_hybrid_motif"/>
</dbReference>
<comment type="cofactor">
    <cofactor evidence="1">
        <name>(R)-lipoate</name>
        <dbReference type="ChEBI" id="CHEBI:83088"/>
    </cofactor>
</comment>
<organism evidence="7 8">
    <name type="scientific">Agrobacterium tumefaciens</name>
    <dbReference type="NCBI Taxonomy" id="358"/>
    <lineage>
        <taxon>Bacteria</taxon>
        <taxon>Pseudomonadati</taxon>
        <taxon>Pseudomonadota</taxon>
        <taxon>Alphaproteobacteria</taxon>
        <taxon>Hyphomicrobiales</taxon>
        <taxon>Rhizobiaceae</taxon>
        <taxon>Rhizobium/Agrobacterium group</taxon>
        <taxon>Agrobacterium</taxon>
        <taxon>Agrobacterium tumefaciens complex</taxon>
    </lineage>
</organism>
<keyword evidence="3" id="KW-0808">Transferase</keyword>
<protein>
    <recommendedName>
        <fullName evidence="6">Lipoyl-binding domain-containing protein</fullName>
    </recommendedName>
</protein>
<dbReference type="Pfam" id="PF00364">
    <property type="entry name" value="Biotin_lipoyl"/>
    <property type="match status" value="1"/>
</dbReference>
<sequence length="78" mass="8128">MKIRVKVPKLGLTIEEVTLSSWEKSEGDAVAADEVIATVEGDKANFEVTAPAAGKLLKQVVPVGEIVAVGGEIAIVEL</sequence>
<dbReference type="RefSeq" id="WP_063947984.1">
    <property type="nucleotide sequence ID" value="NZ_LXPS01000007.1"/>
</dbReference>
<proteinExistence type="predicted"/>